<gene>
    <name evidence="4" type="ORF">QF025_003844</name>
</gene>
<evidence type="ECO:0000259" key="2">
    <source>
        <dbReference type="PROSITE" id="PS50883"/>
    </source>
</evidence>
<feature type="transmembrane region" description="Helical" evidence="1">
    <location>
        <begin position="264"/>
        <end position="283"/>
    </location>
</feature>
<keyword evidence="1" id="KW-1133">Transmembrane helix</keyword>
<dbReference type="CDD" id="cd01948">
    <property type="entry name" value="EAL"/>
    <property type="match status" value="1"/>
</dbReference>
<dbReference type="SUPFAM" id="SSF141868">
    <property type="entry name" value="EAL domain-like"/>
    <property type="match status" value="1"/>
</dbReference>
<organism evidence="4 5">
    <name type="scientific">Paraburkholderia graminis</name>
    <dbReference type="NCBI Taxonomy" id="60548"/>
    <lineage>
        <taxon>Bacteria</taxon>
        <taxon>Pseudomonadati</taxon>
        <taxon>Pseudomonadota</taxon>
        <taxon>Betaproteobacteria</taxon>
        <taxon>Burkholderiales</taxon>
        <taxon>Burkholderiaceae</taxon>
        <taxon>Paraburkholderia</taxon>
    </lineage>
</organism>
<keyword evidence="1" id="KW-0472">Membrane</keyword>
<dbReference type="EC" id="2.7.7.65" evidence="4"/>
<dbReference type="Pfam" id="PF00990">
    <property type="entry name" value="GGDEF"/>
    <property type="match status" value="1"/>
</dbReference>
<evidence type="ECO:0000313" key="5">
    <source>
        <dbReference type="Proteomes" id="UP001245184"/>
    </source>
</evidence>
<dbReference type="Proteomes" id="UP001245184">
    <property type="component" value="Unassembled WGS sequence"/>
</dbReference>
<dbReference type="AlphaFoldDB" id="A0ABD5CMG7"/>
<dbReference type="EMBL" id="JAVIZN010000002">
    <property type="protein sequence ID" value="MDR6205124.1"/>
    <property type="molecule type" value="Genomic_DNA"/>
</dbReference>
<evidence type="ECO:0000313" key="4">
    <source>
        <dbReference type="EMBL" id="MDR6205124.1"/>
    </source>
</evidence>
<keyword evidence="4" id="KW-0548">Nucleotidyltransferase</keyword>
<evidence type="ECO:0000256" key="1">
    <source>
        <dbReference type="SAM" id="Phobius"/>
    </source>
</evidence>
<dbReference type="InterPro" id="IPR029787">
    <property type="entry name" value="Nucleotide_cyclase"/>
</dbReference>
<feature type="transmembrane region" description="Helical" evidence="1">
    <location>
        <begin position="147"/>
        <end position="171"/>
    </location>
</feature>
<feature type="transmembrane region" description="Helical" evidence="1">
    <location>
        <begin position="210"/>
        <end position="231"/>
    </location>
</feature>
<dbReference type="PROSITE" id="PS50883">
    <property type="entry name" value="EAL"/>
    <property type="match status" value="1"/>
</dbReference>
<dbReference type="InterPro" id="IPR052155">
    <property type="entry name" value="Biofilm_reg_signaling"/>
</dbReference>
<dbReference type="PANTHER" id="PTHR44757">
    <property type="entry name" value="DIGUANYLATE CYCLASE DGCP"/>
    <property type="match status" value="1"/>
</dbReference>
<dbReference type="SUPFAM" id="SSF55073">
    <property type="entry name" value="Nucleotide cyclase"/>
    <property type="match status" value="1"/>
</dbReference>
<feature type="domain" description="EAL" evidence="2">
    <location>
        <begin position="500"/>
        <end position="751"/>
    </location>
</feature>
<accession>A0ABD5CMG7</accession>
<feature type="transmembrane region" description="Helical" evidence="1">
    <location>
        <begin position="237"/>
        <end position="255"/>
    </location>
</feature>
<dbReference type="InterPro" id="IPR000160">
    <property type="entry name" value="GGDEF_dom"/>
</dbReference>
<dbReference type="InterPro" id="IPR001633">
    <property type="entry name" value="EAL_dom"/>
</dbReference>
<dbReference type="SMART" id="SM00052">
    <property type="entry name" value="EAL"/>
    <property type="match status" value="1"/>
</dbReference>
<feature type="transmembrane region" description="Helical" evidence="1">
    <location>
        <begin position="177"/>
        <end position="198"/>
    </location>
</feature>
<comment type="caution">
    <text evidence="4">The sequence shown here is derived from an EMBL/GenBank/DDBJ whole genome shotgun (WGS) entry which is preliminary data.</text>
</comment>
<dbReference type="PROSITE" id="PS50887">
    <property type="entry name" value="GGDEF"/>
    <property type="match status" value="1"/>
</dbReference>
<feature type="domain" description="GGDEF" evidence="3">
    <location>
        <begin position="358"/>
        <end position="491"/>
    </location>
</feature>
<sequence length="761" mass="82675">MFSFQARAMRPSNRSLTMASIGLHFYYTQQTEFPFCWFAFKSGLTLRKAEIENLVDTGLRKGPTKPFSVGHIPSKWESGFAPLFGGINLLPNVYVIIGTHAAGFEPLTTKNARVMAFSEPRSPFFRWLVSSAQNLSAENRQILLANLFTRTASIVFASICEISVCATAYYLHPSLLYATWTGAVVALLIVRLALIWSCRRRSALGLPTPTAAFLFASVLWSALFGLGALLCNISGDATLFLLGNVCAVGVVGGLAGRNAATPRLVMLQIVFIIGLLGVGAALSPGSGKLVLLFQAPFCAAGFLTVALRSNRDTVALLLARESSQRLAHHDSLTGLPNRARINELLFERTAVSASQRDGLFAVLLIDLDGFKAINDSLGHAAGDQILQEAAVRLREVMPATDIVGRLAGDEFVVISEAPEPSRDVRLIADSIVKTLARPFVLTEALVHIGASVGVALYPEHACTGPQLLICADRALYAVKRSGKSAYLIFDAHEHVSDESLSLLRSDLEGALRTFIGLRMEYQPILDLASGEVTGREALIRWTHPTRGELSPSAFIPTAERTGLILALGEWALLQSCKEAVMWRDKVPVAVNVSPVQLREEAFASIVAGVLRKTRLPPERLNIEVTETVLLNDDVVTRRNISRLRALGIGLALDDFGTGFSTMSTLVRFTFDKLKIDSSFVKESVHRRESAAVVRGIVALAREIGMPTTAEGIETQEQLDFVRRSGCTHAQGFLLGRPVQGCEIARIDDKLPVQSVRSVNQS</sequence>
<dbReference type="InterPro" id="IPR043128">
    <property type="entry name" value="Rev_trsase/Diguanyl_cyclase"/>
</dbReference>
<proteinExistence type="predicted"/>
<dbReference type="Gene3D" id="3.20.20.450">
    <property type="entry name" value="EAL domain"/>
    <property type="match status" value="1"/>
</dbReference>
<dbReference type="Pfam" id="PF00563">
    <property type="entry name" value="EAL"/>
    <property type="match status" value="1"/>
</dbReference>
<dbReference type="InterPro" id="IPR035919">
    <property type="entry name" value="EAL_sf"/>
</dbReference>
<keyword evidence="4" id="KW-0808">Transferase</keyword>
<dbReference type="CDD" id="cd01949">
    <property type="entry name" value="GGDEF"/>
    <property type="match status" value="1"/>
</dbReference>
<name>A0ABD5CMG7_9BURK</name>
<dbReference type="GO" id="GO:0052621">
    <property type="term" value="F:diguanylate cyclase activity"/>
    <property type="evidence" value="ECO:0007669"/>
    <property type="project" value="UniProtKB-EC"/>
</dbReference>
<dbReference type="NCBIfam" id="TIGR00254">
    <property type="entry name" value="GGDEF"/>
    <property type="match status" value="1"/>
</dbReference>
<reference evidence="4 5" key="1">
    <citation type="submission" date="2023-08" db="EMBL/GenBank/DDBJ databases">
        <title>Genome sequencing of plant associated microbes to promote plant fitness in Sorghum bicolor and Oryza sativa.</title>
        <authorList>
            <person name="Coleman-Derr D."/>
        </authorList>
    </citation>
    <scope>NUCLEOTIDE SEQUENCE [LARGE SCALE GENOMIC DNA]</scope>
    <source>
        <strain evidence="4 5">SLBN-33</strain>
    </source>
</reference>
<keyword evidence="1" id="KW-0812">Transmembrane</keyword>
<protein>
    <submittedName>
        <fullName evidence="4">Diguanylate cyclase (GGDEF)-like protein</fullName>
        <ecNumber evidence="4">2.7.7.65</ecNumber>
    </submittedName>
</protein>
<evidence type="ECO:0000259" key="3">
    <source>
        <dbReference type="PROSITE" id="PS50887"/>
    </source>
</evidence>
<dbReference type="Gene3D" id="3.30.70.270">
    <property type="match status" value="1"/>
</dbReference>
<dbReference type="PANTHER" id="PTHR44757:SF2">
    <property type="entry name" value="BIOFILM ARCHITECTURE MAINTENANCE PROTEIN MBAA"/>
    <property type="match status" value="1"/>
</dbReference>
<dbReference type="SMART" id="SM00267">
    <property type="entry name" value="GGDEF"/>
    <property type="match status" value="1"/>
</dbReference>